<dbReference type="EMBL" id="JBGBPQ010000024">
    <property type="protein sequence ID" value="KAL1500079.1"/>
    <property type="molecule type" value="Genomic_DNA"/>
</dbReference>
<feature type="region of interest" description="Disordered" evidence="1">
    <location>
        <begin position="1"/>
        <end position="141"/>
    </location>
</feature>
<proteinExistence type="predicted"/>
<dbReference type="Proteomes" id="UP001515480">
    <property type="component" value="Unassembled WGS sequence"/>
</dbReference>
<evidence type="ECO:0000313" key="2">
    <source>
        <dbReference type="EMBL" id="KAL1500079.1"/>
    </source>
</evidence>
<sequence>MHISHGGERAPTTSEAVVGTSPNVEMEKVPRETPQRTPQTHWFEGIVRSIQGRGADKGRDGGLPDQPPPPSYPRSDEEGAEEPQGAADDAAAASSSAGGPEASRGHEGEEWPDSAYDPYVEEPFGAEAERMGARKDPLFYA</sequence>
<keyword evidence="3" id="KW-1185">Reference proteome</keyword>
<reference evidence="2 3" key="1">
    <citation type="journal article" date="2024" name="Science">
        <title>Giant polyketide synthase enzymes in the biosynthesis of giant marine polyether toxins.</title>
        <authorList>
            <person name="Fallon T.R."/>
            <person name="Shende V.V."/>
            <person name="Wierzbicki I.H."/>
            <person name="Pendleton A.L."/>
            <person name="Watervoot N.F."/>
            <person name="Auber R.P."/>
            <person name="Gonzalez D.J."/>
            <person name="Wisecaver J.H."/>
            <person name="Moore B.S."/>
        </authorList>
    </citation>
    <scope>NUCLEOTIDE SEQUENCE [LARGE SCALE GENOMIC DNA]</scope>
    <source>
        <strain evidence="2 3">12B1</strain>
    </source>
</reference>
<evidence type="ECO:0000256" key="1">
    <source>
        <dbReference type="SAM" id="MobiDB-lite"/>
    </source>
</evidence>
<feature type="compositionally biased region" description="Basic and acidic residues" evidence="1">
    <location>
        <begin position="25"/>
        <end position="34"/>
    </location>
</feature>
<feature type="compositionally biased region" description="Basic and acidic residues" evidence="1">
    <location>
        <begin position="127"/>
        <end position="141"/>
    </location>
</feature>
<evidence type="ECO:0000313" key="3">
    <source>
        <dbReference type="Proteomes" id="UP001515480"/>
    </source>
</evidence>
<accession>A0AB34IIT0</accession>
<dbReference type="AlphaFoldDB" id="A0AB34IIT0"/>
<gene>
    <name evidence="2" type="ORF">AB1Y20_012753</name>
</gene>
<feature type="compositionally biased region" description="Low complexity" evidence="1">
    <location>
        <begin position="82"/>
        <end position="102"/>
    </location>
</feature>
<organism evidence="2 3">
    <name type="scientific">Prymnesium parvum</name>
    <name type="common">Toxic golden alga</name>
    <dbReference type="NCBI Taxonomy" id="97485"/>
    <lineage>
        <taxon>Eukaryota</taxon>
        <taxon>Haptista</taxon>
        <taxon>Haptophyta</taxon>
        <taxon>Prymnesiophyceae</taxon>
        <taxon>Prymnesiales</taxon>
        <taxon>Prymnesiaceae</taxon>
        <taxon>Prymnesium</taxon>
    </lineage>
</organism>
<name>A0AB34IIT0_PRYPA</name>
<protein>
    <submittedName>
        <fullName evidence="2">Uncharacterized protein</fullName>
    </submittedName>
</protein>
<feature type="compositionally biased region" description="Polar residues" evidence="1">
    <location>
        <begin position="11"/>
        <end position="23"/>
    </location>
</feature>
<comment type="caution">
    <text evidence="2">The sequence shown here is derived from an EMBL/GenBank/DDBJ whole genome shotgun (WGS) entry which is preliminary data.</text>
</comment>